<proteinExistence type="inferred from homology"/>
<sequence length="337" mass="37780">MAVKLLSRLSAHRTVLLAVCMVLVVVGYMVSSFQAAEKTNKLLVRSQSHAQGLMDFIQQLAYEVTETYRTSLETPVQLCSNSTSTLAIVVPYRNREAHLKVFLPWMRRHLLAEHARRLEQWSQGLQDQANPPVCQFAKFVIVEQADNTPFNRAWLLNIGSAYAYSEYGADVLSLHDVDTLPLDGVHYLNVPPLPLQLSGEIDRYGFVPHYPANAGGVNLLQYSQFAAFNGFSNGFDGWGAEDDDFFHRLESVGLIERAGIMNRPPVGHGRFFTLSSKDHTERDKSGYSERMQQTYGRSYDAESNAADGLSTLRYHLKDAIALADDTVVLKVVRKPSH</sequence>
<dbReference type="EMBL" id="KE346374">
    <property type="protein sequence ID" value="KJE97475.1"/>
    <property type="molecule type" value="Genomic_DNA"/>
</dbReference>
<keyword evidence="7" id="KW-0735">Signal-anchor</keyword>
<keyword evidence="4" id="KW-0328">Glycosyltransferase</keyword>
<dbReference type="Proteomes" id="UP000008743">
    <property type="component" value="Unassembled WGS sequence"/>
</dbReference>
<evidence type="ECO:0000256" key="8">
    <source>
        <dbReference type="ARBA" id="ARBA00022989"/>
    </source>
</evidence>
<keyword evidence="9" id="KW-0472">Membrane</keyword>
<dbReference type="SUPFAM" id="SSF53448">
    <property type="entry name" value="Nucleotide-diphospho-sugar transferases"/>
    <property type="match status" value="1"/>
</dbReference>
<dbReference type="InterPro" id="IPR029044">
    <property type="entry name" value="Nucleotide-diphossugar_trans"/>
</dbReference>
<dbReference type="OrthoDB" id="10038994at2759"/>
<feature type="domain" description="Galactosyltransferase N-terminal" evidence="12">
    <location>
        <begin position="79"/>
        <end position="184"/>
    </location>
</feature>
<comment type="similarity">
    <text evidence="3">Belongs to the glycosyltransferase 7 family.</text>
</comment>
<keyword evidence="8" id="KW-1133">Transmembrane helix</keyword>
<evidence type="ECO:0000259" key="11">
    <source>
        <dbReference type="Pfam" id="PF02709"/>
    </source>
</evidence>
<evidence type="ECO:0000256" key="4">
    <source>
        <dbReference type="ARBA" id="ARBA00022676"/>
    </source>
</evidence>
<name>A0A0D2WWS4_CAPO3</name>
<dbReference type="STRING" id="595528.A0A0D2WWS4"/>
<dbReference type="PANTHER" id="PTHR19300">
    <property type="entry name" value="BETA-1,4-GALACTOSYLTRANSFERASE"/>
    <property type="match status" value="1"/>
</dbReference>
<keyword evidence="6" id="KW-0812">Transmembrane</keyword>
<evidence type="ECO:0000256" key="2">
    <source>
        <dbReference type="ARBA" id="ARBA00004922"/>
    </source>
</evidence>
<evidence type="ECO:0000256" key="3">
    <source>
        <dbReference type="ARBA" id="ARBA00005735"/>
    </source>
</evidence>
<dbReference type="GO" id="GO:0016020">
    <property type="term" value="C:membrane"/>
    <property type="evidence" value="ECO:0007669"/>
    <property type="project" value="UniProtKB-SubCell"/>
</dbReference>
<keyword evidence="14" id="KW-1185">Reference proteome</keyword>
<dbReference type="eggNOG" id="KOG3916">
    <property type="taxonomic scope" value="Eukaryota"/>
</dbReference>
<dbReference type="UniPathway" id="UPA00378"/>
<comment type="pathway">
    <text evidence="2">Protein modification; protein glycosylation.</text>
</comment>
<organism evidence="13 14">
    <name type="scientific">Capsaspora owczarzaki (strain ATCC 30864)</name>
    <dbReference type="NCBI Taxonomy" id="595528"/>
    <lineage>
        <taxon>Eukaryota</taxon>
        <taxon>Filasterea</taxon>
        <taxon>Capsaspora</taxon>
    </lineage>
</organism>
<dbReference type="InParanoid" id="A0A0D2WWS4"/>
<reference evidence="14" key="1">
    <citation type="submission" date="2011-02" db="EMBL/GenBank/DDBJ databases">
        <title>The Genome Sequence of Capsaspora owczarzaki ATCC 30864.</title>
        <authorList>
            <person name="Russ C."/>
            <person name="Cuomo C."/>
            <person name="Burger G."/>
            <person name="Gray M.W."/>
            <person name="Holland P.W.H."/>
            <person name="King N."/>
            <person name="Lang F.B.F."/>
            <person name="Roger A.J."/>
            <person name="Ruiz-Trillo I."/>
            <person name="Young S.K."/>
            <person name="Zeng Q."/>
            <person name="Gargeya S."/>
            <person name="Alvarado L."/>
            <person name="Berlin A."/>
            <person name="Chapman S.B."/>
            <person name="Chen Z."/>
            <person name="Freedman E."/>
            <person name="Gellesch M."/>
            <person name="Goldberg J."/>
            <person name="Griggs A."/>
            <person name="Gujja S."/>
            <person name="Heilman E."/>
            <person name="Heiman D."/>
            <person name="Howarth C."/>
            <person name="Mehta T."/>
            <person name="Neiman D."/>
            <person name="Pearson M."/>
            <person name="Roberts A."/>
            <person name="Saif S."/>
            <person name="Shea T."/>
            <person name="Shenoy N."/>
            <person name="Sisk P."/>
            <person name="Stolte C."/>
            <person name="Sykes S."/>
            <person name="White J."/>
            <person name="Yandava C."/>
            <person name="Haas B."/>
            <person name="Nusbaum C."/>
            <person name="Birren B."/>
        </authorList>
    </citation>
    <scope>NUCLEOTIDE SEQUENCE</scope>
    <source>
        <strain evidence="14">ATCC 30864</strain>
    </source>
</reference>
<protein>
    <submittedName>
        <fullName evidence="13">Uncharacterized protein</fullName>
    </submittedName>
</protein>
<dbReference type="Pfam" id="PF02709">
    <property type="entry name" value="Glyco_transf_7C"/>
    <property type="match status" value="1"/>
</dbReference>
<dbReference type="Pfam" id="PF13733">
    <property type="entry name" value="Glyco_transf_7N"/>
    <property type="match status" value="1"/>
</dbReference>
<evidence type="ECO:0000256" key="6">
    <source>
        <dbReference type="ARBA" id="ARBA00022692"/>
    </source>
</evidence>
<dbReference type="PRINTS" id="PR02050">
    <property type="entry name" value="B14GALTRFASE"/>
</dbReference>
<evidence type="ECO:0000259" key="12">
    <source>
        <dbReference type="Pfam" id="PF13733"/>
    </source>
</evidence>
<gene>
    <name evidence="13" type="ORF">CAOG_007329</name>
</gene>
<dbReference type="PhylomeDB" id="A0A0D2WWS4"/>
<accession>A0A0D2WWS4</accession>
<dbReference type="GO" id="GO:0005975">
    <property type="term" value="P:carbohydrate metabolic process"/>
    <property type="evidence" value="ECO:0007669"/>
    <property type="project" value="InterPro"/>
</dbReference>
<dbReference type="Gene3D" id="3.90.550.10">
    <property type="entry name" value="Spore Coat Polysaccharide Biosynthesis Protein SpsA, Chain A"/>
    <property type="match status" value="1"/>
</dbReference>
<comment type="subcellular location">
    <subcellularLocation>
        <location evidence="1">Membrane</location>
        <topology evidence="1">Single-pass type II membrane protein</topology>
    </subcellularLocation>
</comment>
<evidence type="ECO:0000313" key="14">
    <source>
        <dbReference type="Proteomes" id="UP000008743"/>
    </source>
</evidence>
<evidence type="ECO:0000256" key="10">
    <source>
        <dbReference type="ARBA" id="ARBA00023180"/>
    </source>
</evidence>
<evidence type="ECO:0000256" key="7">
    <source>
        <dbReference type="ARBA" id="ARBA00022968"/>
    </source>
</evidence>
<evidence type="ECO:0000256" key="1">
    <source>
        <dbReference type="ARBA" id="ARBA00004606"/>
    </source>
</evidence>
<keyword evidence="5" id="KW-0808">Transferase</keyword>
<dbReference type="PANTHER" id="PTHR19300:SF57">
    <property type="entry name" value="BETA-1,4-N-ACETYLGALACTOSAMINYLTRANSFERASE"/>
    <property type="match status" value="1"/>
</dbReference>
<dbReference type="GO" id="GO:0005794">
    <property type="term" value="C:Golgi apparatus"/>
    <property type="evidence" value="ECO:0007669"/>
    <property type="project" value="TreeGrafter"/>
</dbReference>
<dbReference type="InterPro" id="IPR027995">
    <property type="entry name" value="Galactosyl_T_N"/>
</dbReference>
<dbReference type="GO" id="GO:0008378">
    <property type="term" value="F:galactosyltransferase activity"/>
    <property type="evidence" value="ECO:0007669"/>
    <property type="project" value="TreeGrafter"/>
</dbReference>
<dbReference type="InterPro" id="IPR027791">
    <property type="entry name" value="Galactosyl_T_C"/>
</dbReference>
<evidence type="ECO:0000256" key="9">
    <source>
        <dbReference type="ARBA" id="ARBA00023136"/>
    </source>
</evidence>
<feature type="domain" description="Galactosyltransferase C-terminal" evidence="11">
    <location>
        <begin position="197"/>
        <end position="265"/>
    </location>
</feature>
<dbReference type="AlphaFoldDB" id="A0A0D2WWS4"/>
<dbReference type="InterPro" id="IPR003859">
    <property type="entry name" value="Galactosyl_T"/>
</dbReference>
<evidence type="ECO:0000313" key="13">
    <source>
        <dbReference type="EMBL" id="KJE97475.1"/>
    </source>
</evidence>
<keyword evidence="10" id="KW-0325">Glycoprotein</keyword>
<evidence type="ECO:0000256" key="5">
    <source>
        <dbReference type="ARBA" id="ARBA00022679"/>
    </source>
</evidence>